<protein>
    <submittedName>
        <fullName evidence="2">Uncharacterized protein</fullName>
    </submittedName>
</protein>
<keyword evidence="3" id="KW-1185">Reference proteome</keyword>
<dbReference type="Proteomes" id="UP000785679">
    <property type="component" value="Unassembled WGS sequence"/>
</dbReference>
<evidence type="ECO:0000313" key="3">
    <source>
        <dbReference type="Proteomes" id="UP000785679"/>
    </source>
</evidence>
<reference evidence="2" key="1">
    <citation type="submission" date="2019-06" db="EMBL/GenBank/DDBJ databases">
        <authorList>
            <person name="Zheng W."/>
        </authorList>
    </citation>
    <scope>NUCLEOTIDE SEQUENCE</scope>
    <source>
        <strain evidence="2">QDHG01</strain>
    </source>
</reference>
<evidence type="ECO:0000256" key="1">
    <source>
        <dbReference type="SAM" id="MobiDB-lite"/>
    </source>
</evidence>
<evidence type="ECO:0000313" key="2">
    <source>
        <dbReference type="EMBL" id="TNV86758.1"/>
    </source>
</evidence>
<sequence>MEGQTPQLKTLRRASSSQSSLKSSTRVSRFESLRVLKELQVQQTAQTHSIQLLKCAVQLKFASIQKKSEVILLIDDQYSLIIALLKGVRVRHLITTSNYSIIIIAVKQENEANQTWLVSLFV</sequence>
<proteinExistence type="predicted"/>
<comment type="caution">
    <text evidence="2">The sequence shown here is derived from an EMBL/GenBank/DDBJ whole genome shotgun (WGS) entry which is preliminary data.</text>
</comment>
<organism evidence="2 3">
    <name type="scientific">Halteria grandinella</name>
    <dbReference type="NCBI Taxonomy" id="5974"/>
    <lineage>
        <taxon>Eukaryota</taxon>
        <taxon>Sar</taxon>
        <taxon>Alveolata</taxon>
        <taxon>Ciliophora</taxon>
        <taxon>Intramacronucleata</taxon>
        <taxon>Spirotrichea</taxon>
        <taxon>Stichotrichia</taxon>
        <taxon>Sporadotrichida</taxon>
        <taxon>Halteriidae</taxon>
        <taxon>Halteria</taxon>
    </lineage>
</organism>
<name>A0A8J8P4E9_HALGN</name>
<feature type="region of interest" description="Disordered" evidence="1">
    <location>
        <begin position="1"/>
        <end position="26"/>
    </location>
</feature>
<accession>A0A8J8P4E9</accession>
<gene>
    <name evidence="2" type="ORF">FGO68_gene5767</name>
</gene>
<dbReference type="AlphaFoldDB" id="A0A8J8P4E9"/>
<dbReference type="EMBL" id="RRYP01000851">
    <property type="protein sequence ID" value="TNV86758.1"/>
    <property type="molecule type" value="Genomic_DNA"/>
</dbReference>
<feature type="compositionally biased region" description="Low complexity" evidence="1">
    <location>
        <begin position="13"/>
        <end position="26"/>
    </location>
</feature>